<dbReference type="EMBL" id="GU071095">
    <property type="protein sequence ID" value="ADO97355.1"/>
    <property type="molecule type" value="Genomic_DNA"/>
</dbReference>
<keyword evidence="2" id="KW-1185">Reference proteome</keyword>
<reference evidence="1 2" key="1">
    <citation type="journal article" date="2010" name="Environ. Microbiol.">
        <title>Genomic analysis of oceanic cyanobacterial myoviruses compared with T4-like myoviruses from diverse hosts and environments.</title>
        <authorList>
            <person name="Sullivan M.B."/>
            <person name="Huang K.H."/>
            <person name="Ignacio-Espinoza J.C."/>
            <person name="Berlin A.M."/>
            <person name="Kelly L."/>
            <person name="Weigele P.R."/>
            <person name="DeFrancesco A.S."/>
            <person name="Kern S.E."/>
            <person name="Thompson L.R."/>
            <person name="Young S."/>
            <person name="Yandava C."/>
            <person name="Fu R."/>
            <person name="Krastins B."/>
            <person name="Chase M."/>
            <person name="Sarracino D."/>
            <person name="Osburne M.S."/>
            <person name="Henn M.R."/>
            <person name="Chisholm S.W."/>
        </authorList>
    </citation>
    <scope>NUCLEOTIDE SEQUENCE [LARGE SCALE GENOMIC DNA]</scope>
    <source>
        <strain evidence="1">8017-1</strain>
    </source>
</reference>
<proteinExistence type="predicted"/>
<name>E3SIQ7_9CAUD</name>
<dbReference type="RefSeq" id="YP_004322169.1">
    <property type="nucleotide sequence ID" value="NC_015279.1"/>
</dbReference>
<gene>
    <name evidence="1" type="ORF">SSM2_011</name>
</gene>
<evidence type="ECO:0000313" key="2">
    <source>
        <dbReference type="Proteomes" id="UP000006524"/>
    </source>
</evidence>
<evidence type="ECO:0000313" key="1">
    <source>
        <dbReference type="EMBL" id="ADO97355.1"/>
    </source>
</evidence>
<accession>E3SIQ7</accession>
<sequence length="57" mass="7123">MDLENYYRLNFALIQYHKYSLTEIENLMPWERDIYVALLQHHLEEEELKQKQRNAIK</sequence>
<dbReference type="Proteomes" id="UP000006524">
    <property type="component" value="Segment"/>
</dbReference>
<organism evidence="1 2">
    <name type="scientific">Synechococcus phage S-SM2</name>
    <dbReference type="NCBI Taxonomy" id="444860"/>
    <lineage>
        <taxon>Viruses</taxon>
        <taxon>Duplodnaviria</taxon>
        <taxon>Heunggongvirae</taxon>
        <taxon>Uroviricota</taxon>
        <taxon>Caudoviricetes</taxon>
        <taxon>Pantevenvirales</taxon>
        <taxon>Kyanoviridae</taxon>
        <taxon>Nilusvirus</taxon>
        <taxon>Nilusvirus ssm2</taxon>
    </lineage>
</organism>
<evidence type="ECO:0008006" key="3">
    <source>
        <dbReference type="Google" id="ProtNLM"/>
    </source>
</evidence>
<dbReference type="GeneID" id="10326645"/>
<protein>
    <recommendedName>
        <fullName evidence="3">Baseplate hub assembly catalyst</fullName>
    </recommendedName>
</protein>
<dbReference type="OrthoDB" id="28005at10239"/>
<dbReference type="KEGG" id="vg:10326645"/>